<dbReference type="InterPro" id="IPR014255">
    <property type="entry name" value="Spore_coat_CotS"/>
</dbReference>
<dbReference type="HOGENOM" id="CLU_042636_1_0_9"/>
<dbReference type="SUPFAM" id="SSF56112">
    <property type="entry name" value="Protein kinase-like (PK-like)"/>
    <property type="match status" value="1"/>
</dbReference>
<dbReference type="InterPro" id="IPR011009">
    <property type="entry name" value="Kinase-like_dom_sf"/>
</dbReference>
<dbReference type="PANTHER" id="PTHR39179:SF1">
    <property type="entry name" value="SPORE COAT PROTEIN I"/>
    <property type="match status" value="1"/>
</dbReference>
<dbReference type="KEGG" id="cbv:U729_1591"/>
<dbReference type="OrthoDB" id="9771902at2"/>
<protein>
    <submittedName>
        <fullName evidence="1">Spore coat, CotS family protein</fullName>
    </submittedName>
</protein>
<name>A0A0A7FS41_9CLOT</name>
<dbReference type="InterPro" id="IPR047175">
    <property type="entry name" value="CotS-like"/>
</dbReference>
<gene>
    <name evidence="1" type="ORF">U729_1591</name>
</gene>
<keyword evidence="2" id="KW-1185">Reference proteome</keyword>
<dbReference type="PANTHER" id="PTHR39179">
    <property type="entry name" value="SPORE COAT PROTEIN I"/>
    <property type="match status" value="1"/>
</dbReference>
<organism evidence="1 2">
    <name type="scientific">Clostridium baratii str. Sullivan</name>
    <dbReference type="NCBI Taxonomy" id="1415775"/>
    <lineage>
        <taxon>Bacteria</taxon>
        <taxon>Bacillati</taxon>
        <taxon>Bacillota</taxon>
        <taxon>Clostridia</taxon>
        <taxon>Eubacteriales</taxon>
        <taxon>Clostridiaceae</taxon>
        <taxon>Clostridium</taxon>
    </lineage>
</organism>
<dbReference type="EMBL" id="CP006905">
    <property type="protein sequence ID" value="AIY82422.1"/>
    <property type="molecule type" value="Genomic_DNA"/>
</dbReference>
<dbReference type="GO" id="GO:0042601">
    <property type="term" value="C:endospore-forming forespore"/>
    <property type="evidence" value="ECO:0007669"/>
    <property type="project" value="TreeGrafter"/>
</dbReference>
<evidence type="ECO:0000313" key="2">
    <source>
        <dbReference type="Proteomes" id="UP000030635"/>
    </source>
</evidence>
<evidence type="ECO:0000313" key="1">
    <source>
        <dbReference type="EMBL" id="AIY82422.1"/>
    </source>
</evidence>
<accession>A0A0A7FS41</accession>
<dbReference type="eggNOG" id="COG2334">
    <property type="taxonomic scope" value="Bacteria"/>
</dbReference>
<dbReference type="Proteomes" id="UP000030635">
    <property type="component" value="Chromosome"/>
</dbReference>
<reference evidence="1 2" key="1">
    <citation type="journal article" date="2015" name="Infect. Genet. Evol.">
        <title>Genomic sequences of six botulinum neurotoxin-producing strains representing three clostridial species illustrate the mobility and diversity of botulinum neurotoxin genes.</title>
        <authorList>
            <person name="Smith T.J."/>
            <person name="Hill K.K."/>
            <person name="Xie G."/>
            <person name="Foley B.T."/>
            <person name="Williamson C.H."/>
            <person name="Foster J.T."/>
            <person name="Johnson S.L."/>
            <person name="Chertkov O."/>
            <person name="Teshima H."/>
            <person name="Gibbons H.S."/>
            <person name="Johnsky L.A."/>
            <person name="Karavis M.A."/>
            <person name="Smith L.A."/>
        </authorList>
    </citation>
    <scope>NUCLEOTIDE SEQUENCE [LARGE SCALE GENOMIC DNA]</scope>
    <source>
        <strain evidence="1">Sullivan</strain>
    </source>
</reference>
<dbReference type="STRING" id="1561.NPD11_1422"/>
<sequence length="346" mass="41646">MRKNRYVEKKFLCRYDLSKEFFDNLGIEIEDITPVRKVYVLKTPDKGKKVLKKVDYDEIKIEFIYNSLTYVNKNFPHIMKMNKLRDNDTFVKWNDDNYILMDLIEGREACVTNPIELELCGEAVALMHKSSIGIEDYLSSKVKTIIRNPDLVNKYKECEEDIRKIKEWVLNYKYKNEFDKLFLENCDKCLEDIRLSRKLLDLSNYKNLINDKELICLCHNDLANHNFLIEDEKINIIDFDYATTGVRTLDVADFLLKWIKNSVFDITKGDMFLDSYNNIFKLKDDEYELIYAIMTFPRDIYSTISSYYHKAKEWDEEVFLHRFKIKLENEVFRKKFIEQFKEKYLK</sequence>
<dbReference type="RefSeq" id="WP_039313378.1">
    <property type="nucleotide sequence ID" value="NZ_CP006905.1"/>
</dbReference>
<dbReference type="Gene3D" id="3.90.1200.10">
    <property type="match status" value="1"/>
</dbReference>
<dbReference type="Pfam" id="PF01633">
    <property type="entry name" value="Choline_kinase"/>
    <property type="match status" value="1"/>
</dbReference>
<dbReference type="Gene3D" id="3.30.200.20">
    <property type="entry name" value="Phosphorylase Kinase, domain 1"/>
    <property type="match status" value="1"/>
</dbReference>
<proteinExistence type="predicted"/>
<dbReference type="AlphaFoldDB" id="A0A0A7FS41"/>
<dbReference type="NCBIfam" id="TIGR02906">
    <property type="entry name" value="spore_CotS"/>
    <property type="match status" value="1"/>
</dbReference>